<evidence type="ECO:0000313" key="3">
    <source>
        <dbReference type="EMBL" id="MED4400687.1"/>
    </source>
</evidence>
<keyword evidence="4" id="KW-1185">Reference proteome</keyword>
<protein>
    <submittedName>
        <fullName evidence="3">Sporulation protein YpjB</fullName>
    </submittedName>
</protein>
<comment type="caution">
    <text evidence="3">The sequence shown here is derived from an EMBL/GenBank/DDBJ whole genome shotgun (WGS) entry which is preliminary data.</text>
</comment>
<dbReference type="RefSeq" id="WP_066233719.1">
    <property type="nucleotide sequence ID" value="NZ_JARTFQ010000005.1"/>
</dbReference>
<dbReference type="GeneID" id="301142565"/>
<accession>A0ABU6NU64</accession>
<evidence type="ECO:0000313" key="4">
    <source>
        <dbReference type="Proteomes" id="UP001342826"/>
    </source>
</evidence>
<dbReference type="Proteomes" id="UP001342826">
    <property type="component" value="Unassembled WGS sequence"/>
</dbReference>
<dbReference type="NCBIfam" id="TIGR02878">
    <property type="entry name" value="spore_ypjB"/>
    <property type="match status" value="1"/>
</dbReference>
<sequence length="262" mass="30647">MKKAVIVFFMGILLLYMNKADAEEIYDWNELNQIANNALQFTKQERFDEAEQLLLYFAEQFSNIPEQQNDISSEHVKAIKATHHQTMEAMQKEEVNLEEKVRAVTQFRLVVDAAVSEHQPLWSSMETSIMETFSQMKTDVEEGNEKSFQHDWNRFISLYNIIYPSIQVDVDAKRVKKVDTHISVVEDQLFEQIPHTSRIKQLSDMETELKALFERVEEDEADPSLLWVMITTGGMIILALSYAAWRKYKGEKQKHPHREADE</sequence>
<organism evidence="3 4">
    <name type="scientific">Metabacillus fastidiosus</name>
    <dbReference type="NCBI Taxonomy" id="1458"/>
    <lineage>
        <taxon>Bacteria</taxon>
        <taxon>Bacillati</taxon>
        <taxon>Bacillota</taxon>
        <taxon>Bacilli</taxon>
        <taxon>Bacillales</taxon>
        <taxon>Bacillaceae</taxon>
        <taxon>Metabacillus</taxon>
    </lineage>
</organism>
<feature type="signal peptide" evidence="2">
    <location>
        <begin position="1"/>
        <end position="22"/>
    </location>
</feature>
<gene>
    <name evidence="3" type="primary">ypjB</name>
    <name evidence="3" type="ORF">P9271_05005</name>
</gene>
<name>A0ABU6NU64_9BACI</name>
<feature type="chain" id="PRO_5045372861" evidence="2">
    <location>
        <begin position="23"/>
        <end position="262"/>
    </location>
</feature>
<evidence type="ECO:0000256" key="1">
    <source>
        <dbReference type="SAM" id="Phobius"/>
    </source>
</evidence>
<keyword evidence="1" id="KW-0472">Membrane</keyword>
<dbReference type="EMBL" id="JARTFS010000005">
    <property type="protein sequence ID" value="MED4400687.1"/>
    <property type="molecule type" value="Genomic_DNA"/>
</dbReference>
<proteinExistence type="predicted"/>
<reference evidence="3 4" key="1">
    <citation type="submission" date="2023-03" db="EMBL/GenBank/DDBJ databases">
        <title>Bacillus Genome Sequencing.</title>
        <authorList>
            <person name="Dunlap C."/>
        </authorList>
    </citation>
    <scope>NUCLEOTIDE SEQUENCE [LARGE SCALE GENOMIC DNA]</scope>
    <source>
        <strain evidence="3 4">NRS-1717</strain>
    </source>
</reference>
<evidence type="ECO:0000256" key="2">
    <source>
        <dbReference type="SAM" id="SignalP"/>
    </source>
</evidence>
<keyword evidence="1" id="KW-0812">Transmembrane</keyword>
<feature type="transmembrane region" description="Helical" evidence="1">
    <location>
        <begin position="225"/>
        <end position="245"/>
    </location>
</feature>
<keyword evidence="1" id="KW-1133">Transmembrane helix</keyword>
<keyword evidence="2" id="KW-0732">Signal</keyword>
<dbReference type="Pfam" id="PF09577">
    <property type="entry name" value="Spore_YpjB"/>
    <property type="match status" value="1"/>
</dbReference>
<dbReference type="InterPro" id="IPR014231">
    <property type="entry name" value="Spore_YpjB"/>
</dbReference>